<keyword evidence="3" id="KW-1185">Reference proteome</keyword>
<organism evidence="2 3">
    <name type="scientific">Botryobasidium botryosum (strain FD-172 SS1)</name>
    <dbReference type="NCBI Taxonomy" id="930990"/>
    <lineage>
        <taxon>Eukaryota</taxon>
        <taxon>Fungi</taxon>
        <taxon>Dikarya</taxon>
        <taxon>Basidiomycota</taxon>
        <taxon>Agaricomycotina</taxon>
        <taxon>Agaricomycetes</taxon>
        <taxon>Cantharellales</taxon>
        <taxon>Botryobasidiaceae</taxon>
        <taxon>Botryobasidium</taxon>
    </lineage>
</organism>
<evidence type="ECO:0000313" key="2">
    <source>
        <dbReference type="EMBL" id="KDQ19315.1"/>
    </source>
</evidence>
<dbReference type="EMBL" id="KL198019">
    <property type="protein sequence ID" value="KDQ19315.1"/>
    <property type="molecule type" value="Genomic_DNA"/>
</dbReference>
<gene>
    <name evidence="2" type="ORF">BOTBODRAFT_170427</name>
</gene>
<feature type="compositionally biased region" description="Basic and acidic residues" evidence="1">
    <location>
        <begin position="12"/>
        <end position="26"/>
    </location>
</feature>
<proteinExistence type="predicted"/>
<dbReference type="HOGENOM" id="CLU_1602423_0_0_1"/>
<evidence type="ECO:0000313" key="3">
    <source>
        <dbReference type="Proteomes" id="UP000027195"/>
    </source>
</evidence>
<dbReference type="InParanoid" id="A0A067MXD0"/>
<feature type="compositionally biased region" description="Acidic residues" evidence="1">
    <location>
        <begin position="57"/>
        <end position="80"/>
    </location>
</feature>
<accession>A0A067MXD0</accession>
<feature type="compositionally biased region" description="Basic residues" evidence="1">
    <location>
        <begin position="1"/>
        <end position="11"/>
    </location>
</feature>
<protein>
    <submittedName>
        <fullName evidence="2">Uncharacterized protein</fullName>
    </submittedName>
</protein>
<dbReference type="Proteomes" id="UP000027195">
    <property type="component" value="Unassembled WGS sequence"/>
</dbReference>
<feature type="region of interest" description="Disordered" evidence="1">
    <location>
        <begin position="1"/>
        <end position="100"/>
    </location>
</feature>
<evidence type="ECO:0000256" key="1">
    <source>
        <dbReference type="SAM" id="MobiDB-lite"/>
    </source>
</evidence>
<reference evidence="3" key="1">
    <citation type="journal article" date="2014" name="Proc. Natl. Acad. Sci. U.S.A.">
        <title>Extensive sampling of basidiomycete genomes demonstrates inadequacy of the white-rot/brown-rot paradigm for wood decay fungi.</title>
        <authorList>
            <person name="Riley R."/>
            <person name="Salamov A.A."/>
            <person name="Brown D.W."/>
            <person name="Nagy L.G."/>
            <person name="Floudas D."/>
            <person name="Held B.W."/>
            <person name="Levasseur A."/>
            <person name="Lombard V."/>
            <person name="Morin E."/>
            <person name="Otillar R."/>
            <person name="Lindquist E.A."/>
            <person name="Sun H."/>
            <person name="LaButti K.M."/>
            <person name="Schmutz J."/>
            <person name="Jabbour D."/>
            <person name="Luo H."/>
            <person name="Baker S.E."/>
            <person name="Pisabarro A.G."/>
            <person name="Walton J.D."/>
            <person name="Blanchette R.A."/>
            <person name="Henrissat B."/>
            <person name="Martin F."/>
            <person name="Cullen D."/>
            <person name="Hibbett D.S."/>
            <person name="Grigoriev I.V."/>
        </authorList>
    </citation>
    <scope>NUCLEOTIDE SEQUENCE [LARGE SCALE GENOMIC DNA]</scope>
    <source>
        <strain evidence="3">FD-172 SS1</strain>
    </source>
</reference>
<dbReference type="AlphaFoldDB" id="A0A067MXD0"/>
<dbReference type="STRING" id="930990.A0A067MXD0"/>
<name>A0A067MXD0_BOTB1</name>
<sequence length="166" mass="18092">MFKRVNRRIEKRKQEEELSLDSEMKEVLGLNDTDTDESDSASDLGQDSDDSLPVPSDGEEPEAEEAEGQEGDSPLDESEAEIEKSPPPMSAADALTSPTYSNPKQPSTFLCILCTQKLIFSKELESHLNSKAGFFLGPSTLIRLISSPKNIANRLINVGPIAIGII</sequence>
<dbReference type="OrthoDB" id="2538461at2759"/>
<feature type="compositionally biased region" description="Acidic residues" evidence="1">
    <location>
        <begin position="33"/>
        <end position="50"/>
    </location>
</feature>